<proteinExistence type="predicted"/>
<dbReference type="STRING" id="734.B0187_00745"/>
<dbReference type="EMBL" id="MUYA01000001">
    <property type="protein sequence ID" value="OOS00853.1"/>
    <property type="molecule type" value="Genomic_DNA"/>
</dbReference>
<comment type="caution">
    <text evidence="1">The sequence shown here is derived from an EMBL/GenBank/DDBJ whole genome shotgun (WGS) entry which is preliminary data.</text>
</comment>
<accession>A0A1T0AVX2</accession>
<sequence>MPKVKISFNIEVDGNILIEHSIEYERLYRKPRMSIEENFAYEILNKMIEIQSNNQLSEKIDNTNWKCLFTSQCYV</sequence>
<reference evidence="1 2" key="1">
    <citation type="submission" date="2017-02" db="EMBL/GenBank/DDBJ databases">
        <title>Draft genome sequence of Haemophilus paracuniculus CCUG 43573 type strain.</title>
        <authorList>
            <person name="Engstrom-Jakobsson H."/>
            <person name="Salva-Serra F."/>
            <person name="Thorell K."/>
            <person name="Gonzales-Siles L."/>
            <person name="Karlsson R."/>
            <person name="Boulund F."/>
            <person name="Engstrand L."/>
            <person name="Kristiansson E."/>
            <person name="Moore E."/>
        </authorList>
    </citation>
    <scope>NUCLEOTIDE SEQUENCE [LARGE SCALE GENOMIC DNA]</scope>
    <source>
        <strain evidence="1 2">CCUG 43573</strain>
    </source>
</reference>
<organism evidence="1 2">
    <name type="scientific">Haemophilus paracuniculus</name>
    <dbReference type="NCBI Taxonomy" id="734"/>
    <lineage>
        <taxon>Bacteria</taxon>
        <taxon>Pseudomonadati</taxon>
        <taxon>Pseudomonadota</taxon>
        <taxon>Gammaproteobacteria</taxon>
        <taxon>Pasteurellales</taxon>
        <taxon>Pasteurellaceae</taxon>
        <taxon>Haemophilus</taxon>
    </lineage>
</organism>
<gene>
    <name evidence="1" type="ORF">B0187_00745</name>
</gene>
<name>A0A1T0AVX2_9PAST</name>
<evidence type="ECO:0000313" key="2">
    <source>
        <dbReference type="Proteomes" id="UP000190867"/>
    </source>
</evidence>
<evidence type="ECO:0000313" key="1">
    <source>
        <dbReference type="EMBL" id="OOS00853.1"/>
    </source>
</evidence>
<dbReference type="Proteomes" id="UP000190867">
    <property type="component" value="Unassembled WGS sequence"/>
</dbReference>
<keyword evidence="2" id="KW-1185">Reference proteome</keyword>
<protein>
    <submittedName>
        <fullName evidence="1">Uncharacterized protein</fullName>
    </submittedName>
</protein>
<dbReference type="AlphaFoldDB" id="A0A1T0AVX2"/>